<keyword evidence="4 10" id="KW-1133">Transmembrane helix</keyword>
<name>A0AAW1I921_POPJA</name>
<evidence type="ECO:0000256" key="1">
    <source>
        <dbReference type="ARBA" id="ARBA00004141"/>
    </source>
</evidence>
<keyword evidence="7 9" id="KW-0675">Receptor</keyword>
<comment type="subcellular location">
    <subcellularLocation>
        <location evidence="1">Membrane</location>
        <topology evidence="1">Multi-pass membrane protein</topology>
    </subcellularLocation>
</comment>
<accession>A0AAW1I921</accession>
<comment type="caution">
    <text evidence="12">The sequence shown here is derived from an EMBL/GenBank/DDBJ whole genome shotgun (WGS) entry which is preliminary data.</text>
</comment>
<evidence type="ECO:0000256" key="8">
    <source>
        <dbReference type="ARBA" id="ARBA00023224"/>
    </source>
</evidence>
<dbReference type="GO" id="GO:0008188">
    <property type="term" value="F:neuropeptide receptor activity"/>
    <property type="evidence" value="ECO:0007669"/>
    <property type="project" value="TreeGrafter"/>
</dbReference>
<keyword evidence="13" id="KW-1185">Reference proteome</keyword>
<dbReference type="GO" id="GO:0005886">
    <property type="term" value="C:plasma membrane"/>
    <property type="evidence" value="ECO:0007669"/>
    <property type="project" value="TreeGrafter"/>
</dbReference>
<evidence type="ECO:0000256" key="5">
    <source>
        <dbReference type="ARBA" id="ARBA00023040"/>
    </source>
</evidence>
<evidence type="ECO:0000256" key="10">
    <source>
        <dbReference type="SAM" id="Phobius"/>
    </source>
</evidence>
<gene>
    <name evidence="12" type="ORF">QE152_g38009</name>
</gene>
<evidence type="ECO:0000259" key="11">
    <source>
        <dbReference type="PROSITE" id="PS50262"/>
    </source>
</evidence>
<proteinExistence type="inferred from homology"/>
<dbReference type="PROSITE" id="PS00237">
    <property type="entry name" value="G_PROTEIN_RECEP_F1_1"/>
    <property type="match status" value="1"/>
</dbReference>
<reference evidence="12 13" key="1">
    <citation type="journal article" date="2024" name="BMC Genomics">
        <title>De novo assembly and annotation of Popillia japonica's genome with initial clues to its potential as an invasive pest.</title>
        <authorList>
            <person name="Cucini C."/>
            <person name="Boschi S."/>
            <person name="Funari R."/>
            <person name="Cardaioli E."/>
            <person name="Iannotti N."/>
            <person name="Marturano G."/>
            <person name="Paoli F."/>
            <person name="Bruttini M."/>
            <person name="Carapelli A."/>
            <person name="Frati F."/>
            <person name="Nardi F."/>
        </authorList>
    </citation>
    <scope>NUCLEOTIDE SEQUENCE [LARGE SCALE GENOMIC DNA]</scope>
    <source>
        <strain evidence="12">DMR45628</strain>
    </source>
</reference>
<evidence type="ECO:0000256" key="3">
    <source>
        <dbReference type="ARBA" id="ARBA00022692"/>
    </source>
</evidence>
<dbReference type="AlphaFoldDB" id="A0AAW1I921"/>
<evidence type="ECO:0000313" key="13">
    <source>
        <dbReference type="Proteomes" id="UP001458880"/>
    </source>
</evidence>
<dbReference type="PROSITE" id="PS50262">
    <property type="entry name" value="G_PROTEIN_RECEP_F1_2"/>
    <property type="match status" value="1"/>
</dbReference>
<dbReference type="InterPro" id="IPR017452">
    <property type="entry name" value="GPCR_Rhodpsn_7TM"/>
</dbReference>
<evidence type="ECO:0000256" key="7">
    <source>
        <dbReference type="ARBA" id="ARBA00023170"/>
    </source>
</evidence>
<dbReference type="SUPFAM" id="SSF81321">
    <property type="entry name" value="Family A G protein-coupled receptor-like"/>
    <property type="match status" value="1"/>
</dbReference>
<evidence type="ECO:0000313" key="12">
    <source>
        <dbReference type="EMBL" id="KAK9685470.1"/>
    </source>
</evidence>
<dbReference type="InterPro" id="IPR000276">
    <property type="entry name" value="GPCR_Rhodpsn"/>
</dbReference>
<dbReference type="Pfam" id="PF00001">
    <property type="entry name" value="7tm_1"/>
    <property type="match status" value="1"/>
</dbReference>
<evidence type="ECO:0000256" key="9">
    <source>
        <dbReference type="RuleBase" id="RU000688"/>
    </source>
</evidence>
<sequence>MSMFDEPQNFTYNVSDYTNSTDFCESDETSSVYFRSAIYLMYTVIFVVATLAVGDLLITVFCVPFTSISYLKQYWSFGSFLCPVVNYSQAVAVFVSSYTLVAISIDRYMAIMWPLRPRMTKRLASLIILTVWIISMVTVAPILVFSKLTQPNLYYEACDNFPFNHSNISNEWVKAVRRENWKPSKHSKLYSDHFLSSDCKVSRAVREEN</sequence>
<keyword evidence="5 9" id="KW-0297">G-protein coupled receptor</keyword>
<comment type="similarity">
    <text evidence="2 9">Belongs to the G-protein coupled receptor 1 family.</text>
</comment>
<keyword evidence="6 10" id="KW-0472">Membrane</keyword>
<protein>
    <submittedName>
        <fullName evidence="12">7 transmembrane receptor (Rhodopsin family)</fullName>
    </submittedName>
</protein>
<evidence type="ECO:0000256" key="6">
    <source>
        <dbReference type="ARBA" id="ARBA00023136"/>
    </source>
</evidence>
<feature type="transmembrane region" description="Helical" evidence="10">
    <location>
        <begin position="39"/>
        <end position="67"/>
    </location>
</feature>
<keyword evidence="3 9" id="KW-0812">Transmembrane</keyword>
<feature type="transmembrane region" description="Helical" evidence="10">
    <location>
        <begin position="126"/>
        <end position="145"/>
    </location>
</feature>
<evidence type="ECO:0000256" key="4">
    <source>
        <dbReference type="ARBA" id="ARBA00022989"/>
    </source>
</evidence>
<feature type="transmembrane region" description="Helical" evidence="10">
    <location>
        <begin position="87"/>
        <end position="105"/>
    </location>
</feature>
<organism evidence="12 13">
    <name type="scientific">Popillia japonica</name>
    <name type="common">Japanese beetle</name>
    <dbReference type="NCBI Taxonomy" id="7064"/>
    <lineage>
        <taxon>Eukaryota</taxon>
        <taxon>Metazoa</taxon>
        <taxon>Ecdysozoa</taxon>
        <taxon>Arthropoda</taxon>
        <taxon>Hexapoda</taxon>
        <taxon>Insecta</taxon>
        <taxon>Pterygota</taxon>
        <taxon>Neoptera</taxon>
        <taxon>Endopterygota</taxon>
        <taxon>Coleoptera</taxon>
        <taxon>Polyphaga</taxon>
        <taxon>Scarabaeiformia</taxon>
        <taxon>Scarabaeidae</taxon>
        <taxon>Rutelinae</taxon>
        <taxon>Popillia</taxon>
    </lineage>
</organism>
<dbReference type="Proteomes" id="UP001458880">
    <property type="component" value="Unassembled WGS sequence"/>
</dbReference>
<evidence type="ECO:0000256" key="2">
    <source>
        <dbReference type="ARBA" id="ARBA00010663"/>
    </source>
</evidence>
<keyword evidence="8 9" id="KW-0807">Transducer</keyword>
<dbReference type="PANTHER" id="PTHR24238">
    <property type="entry name" value="G-PROTEIN COUPLED RECEPTOR"/>
    <property type="match status" value="1"/>
</dbReference>
<dbReference type="Gene3D" id="1.20.1070.10">
    <property type="entry name" value="Rhodopsin 7-helix transmembrane proteins"/>
    <property type="match status" value="1"/>
</dbReference>
<dbReference type="PANTHER" id="PTHR24238:SF73">
    <property type="entry name" value="RYAMIDE RECEPTOR"/>
    <property type="match status" value="1"/>
</dbReference>
<feature type="domain" description="G-protein coupled receptors family 1 profile" evidence="11">
    <location>
        <begin position="26"/>
        <end position="209"/>
    </location>
</feature>
<dbReference type="EMBL" id="JASPKY010000775">
    <property type="protein sequence ID" value="KAK9685470.1"/>
    <property type="molecule type" value="Genomic_DNA"/>
</dbReference>
<dbReference type="PRINTS" id="PR00237">
    <property type="entry name" value="GPCRRHODOPSN"/>
</dbReference>